<evidence type="ECO:0000313" key="2">
    <source>
        <dbReference type="EMBL" id="PWN35122.1"/>
    </source>
</evidence>
<dbReference type="AlphaFoldDB" id="A0A316VC31"/>
<dbReference type="Gene3D" id="3.40.50.150">
    <property type="entry name" value="Vaccinia Virus protein VP39"/>
    <property type="match status" value="1"/>
</dbReference>
<keyword evidence="1 2" id="KW-0808">Transferase</keyword>
<dbReference type="GeneID" id="37024043"/>
<keyword evidence="2" id="KW-0489">Methyltransferase</keyword>
<proteinExistence type="predicted"/>
<dbReference type="STRING" id="1280837.A0A316VC31"/>
<dbReference type="GO" id="GO:0032259">
    <property type="term" value="P:methylation"/>
    <property type="evidence" value="ECO:0007669"/>
    <property type="project" value="UniProtKB-KW"/>
</dbReference>
<sequence length="224" mass="24421">MSVENRFDSEALKWDSKPETVQSSQAFFEALVKRIPELSKSDAKLTFLDLGCGTGLLSQRLAGCEGVAKVVGVDTSDGMISMFNAKQDTVPGGQKMKGFVKLLEDPNDSVLEGEKFDFAVVHLALHHIPNMASVVKTLAGTLKPGGKVVLSDFENDGQHALRFHPASKHHDVERHGVTKEEMQSIIQQADLKDIVVENSFSLDKTVDGKAEPFPFLLGQGTKRS</sequence>
<accession>A0A316VC31</accession>
<evidence type="ECO:0000256" key="1">
    <source>
        <dbReference type="ARBA" id="ARBA00022679"/>
    </source>
</evidence>
<dbReference type="EMBL" id="KZ819603">
    <property type="protein sequence ID" value="PWN35122.1"/>
    <property type="molecule type" value="Genomic_DNA"/>
</dbReference>
<organism evidence="2 3">
    <name type="scientific">Meira miltonrushii</name>
    <dbReference type="NCBI Taxonomy" id="1280837"/>
    <lineage>
        <taxon>Eukaryota</taxon>
        <taxon>Fungi</taxon>
        <taxon>Dikarya</taxon>
        <taxon>Basidiomycota</taxon>
        <taxon>Ustilaginomycotina</taxon>
        <taxon>Exobasidiomycetes</taxon>
        <taxon>Exobasidiales</taxon>
        <taxon>Brachybasidiaceae</taxon>
        <taxon>Meira</taxon>
    </lineage>
</organism>
<dbReference type="SUPFAM" id="SSF53335">
    <property type="entry name" value="S-adenosyl-L-methionine-dependent methyltransferases"/>
    <property type="match status" value="1"/>
</dbReference>
<dbReference type="Pfam" id="PF13489">
    <property type="entry name" value="Methyltransf_23"/>
    <property type="match status" value="1"/>
</dbReference>
<name>A0A316VC31_9BASI</name>
<gene>
    <name evidence="2" type="ORF">FA14DRAFT_37925</name>
</gene>
<evidence type="ECO:0000313" key="3">
    <source>
        <dbReference type="Proteomes" id="UP000245771"/>
    </source>
</evidence>
<dbReference type="InterPro" id="IPR029063">
    <property type="entry name" value="SAM-dependent_MTases_sf"/>
</dbReference>
<protein>
    <submittedName>
        <fullName evidence="2">S-adenosyl-L-methionine-dependent methyltransferase</fullName>
    </submittedName>
</protein>
<keyword evidence="3" id="KW-1185">Reference proteome</keyword>
<dbReference type="PANTHER" id="PTHR43861">
    <property type="entry name" value="TRANS-ACONITATE 2-METHYLTRANSFERASE-RELATED"/>
    <property type="match status" value="1"/>
</dbReference>
<reference evidence="2 3" key="1">
    <citation type="journal article" date="2018" name="Mol. Biol. Evol.">
        <title>Broad Genomic Sampling Reveals a Smut Pathogenic Ancestry of the Fungal Clade Ustilaginomycotina.</title>
        <authorList>
            <person name="Kijpornyongpan T."/>
            <person name="Mondo S.J."/>
            <person name="Barry K."/>
            <person name="Sandor L."/>
            <person name="Lee J."/>
            <person name="Lipzen A."/>
            <person name="Pangilinan J."/>
            <person name="LaButti K."/>
            <person name="Hainaut M."/>
            <person name="Henrissat B."/>
            <person name="Grigoriev I.V."/>
            <person name="Spatafora J.W."/>
            <person name="Aime M.C."/>
        </authorList>
    </citation>
    <scope>NUCLEOTIDE SEQUENCE [LARGE SCALE GENOMIC DNA]</scope>
    <source>
        <strain evidence="2 3">MCA 3882</strain>
    </source>
</reference>
<dbReference type="PANTHER" id="PTHR43861:SF3">
    <property type="entry name" value="PUTATIVE (AFU_ORTHOLOGUE AFUA_2G14390)-RELATED"/>
    <property type="match status" value="1"/>
</dbReference>
<dbReference type="OrthoDB" id="3647at2759"/>
<dbReference type="Proteomes" id="UP000245771">
    <property type="component" value="Unassembled WGS sequence"/>
</dbReference>
<dbReference type="InParanoid" id="A0A316VC31"/>
<dbReference type="RefSeq" id="XP_025355424.1">
    <property type="nucleotide sequence ID" value="XM_025502262.1"/>
</dbReference>
<dbReference type="CDD" id="cd02440">
    <property type="entry name" value="AdoMet_MTases"/>
    <property type="match status" value="1"/>
</dbReference>
<dbReference type="GO" id="GO:0008168">
    <property type="term" value="F:methyltransferase activity"/>
    <property type="evidence" value="ECO:0007669"/>
    <property type="project" value="UniProtKB-KW"/>
</dbReference>